<dbReference type="AlphaFoldDB" id="A0A1G8LUB7"/>
<dbReference type="InterPro" id="IPR036942">
    <property type="entry name" value="Beta-barrel_TonB_sf"/>
</dbReference>
<keyword evidence="3 10" id="KW-1134">Transmembrane beta strand</keyword>
<keyword evidence="16" id="KW-1185">Reference proteome</keyword>
<evidence type="ECO:0000313" key="16">
    <source>
        <dbReference type="Proteomes" id="UP000198869"/>
    </source>
</evidence>
<gene>
    <name evidence="15" type="ORF">SAMN05421846_11060</name>
</gene>
<reference evidence="16" key="1">
    <citation type="submission" date="2016-10" db="EMBL/GenBank/DDBJ databases">
        <authorList>
            <person name="Varghese N."/>
            <person name="Submissions S."/>
        </authorList>
    </citation>
    <scope>NUCLEOTIDE SEQUENCE [LARGE SCALE GENOMIC DNA]</scope>
    <source>
        <strain evidence="16">DSM 17071</strain>
    </source>
</reference>
<feature type="domain" description="TonB-dependent receptor-like beta-barrel" evidence="13">
    <location>
        <begin position="408"/>
        <end position="949"/>
    </location>
</feature>
<name>A0A1G8LUB7_9FLAO</name>
<keyword evidence="9 10" id="KW-0998">Cell outer membrane</keyword>
<dbReference type="PANTHER" id="PTHR30069:SF29">
    <property type="entry name" value="HEMOGLOBIN AND HEMOGLOBIN-HAPTOGLOBIN-BINDING PROTEIN 1-RELATED"/>
    <property type="match status" value="1"/>
</dbReference>
<dbReference type="RefSeq" id="WP_089859864.1">
    <property type="nucleotide sequence ID" value="NZ_FNDW01000010.1"/>
</dbReference>
<evidence type="ECO:0000256" key="10">
    <source>
        <dbReference type="PROSITE-ProRule" id="PRU01360"/>
    </source>
</evidence>
<dbReference type="PANTHER" id="PTHR30069">
    <property type="entry name" value="TONB-DEPENDENT OUTER MEMBRANE RECEPTOR"/>
    <property type="match status" value="1"/>
</dbReference>
<keyword evidence="6 11" id="KW-0798">TonB box</keyword>
<evidence type="ECO:0000256" key="3">
    <source>
        <dbReference type="ARBA" id="ARBA00022452"/>
    </source>
</evidence>
<evidence type="ECO:0000259" key="13">
    <source>
        <dbReference type="Pfam" id="PF00593"/>
    </source>
</evidence>
<dbReference type="Proteomes" id="UP000198869">
    <property type="component" value="Unassembled WGS sequence"/>
</dbReference>
<keyword evidence="2 10" id="KW-0813">Transport</keyword>
<evidence type="ECO:0000256" key="4">
    <source>
        <dbReference type="ARBA" id="ARBA00022692"/>
    </source>
</evidence>
<evidence type="ECO:0000259" key="14">
    <source>
        <dbReference type="Pfam" id="PF07715"/>
    </source>
</evidence>
<dbReference type="InterPro" id="IPR023996">
    <property type="entry name" value="TonB-dep_OMP_SusC/RagA"/>
</dbReference>
<evidence type="ECO:0000256" key="11">
    <source>
        <dbReference type="RuleBase" id="RU003357"/>
    </source>
</evidence>
<dbReference type="InterPro" id="IPR037066">
    <property type="entry name" value="Plug_dom_sf"/>
</dbReference>
<proteinExistence type="inferred from homology"/>
<keyword evidence="4 10" id="KW-0812">Transmembrane</keyword>
<dbReference type="Gene3D" id="2.40.170.20">
    <property type="entry name" value="TonB-dependent receptor, beta-barrel domain"/>
    <property type="match status" value="1"/>
</dbReference>
<sequence>MRKETQKLLILSLLGLVSVNLAAQQKIKRDTIKNIDEVVVTALGIKRQNKALGYSTETINSEQLLRTQNNHWTSALEGKVAGLKIQTAGAGPLATPRITLRGDVSMSSMGDNQALIVLDGVPLNSRTVGTGTPAYGAGAGGDVPIDYGNDLSSINPDDIESITVLKGPSASALYGSRGALGAIMITTKSGKTKNGKIQVSLNSYTSFDSVLKWPDYQYEYGQGTMQKDKNGNYYYSYGVSPDGVNTGSTSSAYGPKFNGQSFFQYDPNEQGQSKERQLWRPYKNNIKDFWQVGTTFSNNLALESSNDKTAFRASLSYLKNEWMMPNTGLEKWGAAISVDHKVNDRFKANIKLSFNQTKSDNLPATGYNNQSISYFMIFQNPNVDLAWYKPIWKEGKDQVDQIHPFSSYIDNPYLIAYEMTNSLDKKNIVGNVSLSYQINKHFDVLLRSGMAINDELRTQKRPWSSANFAQGYYREQYVNGFNFNNDLMVNYKNTFGAFNFSATAGGSTQYFEQLTKDYYALGLKKAGVYSLTNAVAQRFDLPQPYDKMVSSMYGLASLSYKDKVFLDVTARNDWSSTLPKANRSYFYPSVSSSFILSDIFGLKSRKFNFWKLRASWSQTGNDTEPYQLLNYYNPSLAFPGSVEVSNRYLNPNLRPEMLTNIEGGMDFSLFNSRLTYNITAYQSNSVDQIIRNVPVLWETGYTQRVINSGEIRNRGIEMMMNAYPIKSKNFLWNVSANWSMNRNKILSLPEEFNGEPYTYASVGGAVYYNAVVGGSLGDLYGYGLVYSPDGQVVFGSDGLTAKPAQMKKIGNAYPKWRAGIQNEFRYKNISISFSFDGQYKGMAYSQSHHKMTEQGKLVHTLEGRDNPGGLIVGQGVVQNADGSYSPNTKGIPVSTYYGDYYRRANVETNTFDTSFIKLRDARIAYSFPKSVTAPLKITDLTLALFGKNLWMWTKFPLFDPEAATLDNATITPGIEMGQLPTSRTIGFQLNVKF</sequence>
<evidence type="ECO:0000256" key="12">
    <source>
        <dbReference type="SAM" id="SignalP"/>
    </source>
</evidence>
<dbReference type="STRING" id="311334.SAMN05421846_11060"/>
<dbReference type="NCBIfam" id="TIGR04056">
    <property type="entry name" value="OMP_RagA_SusC"/>
    <property type="match status" value="1"/>
</dbReference>
<dbReference type="NCBIfam" id="TIGR04057">
    <property type="entry name" value="SusC_RagA_signa"/>
    <property type="match status" value="1"/>
</dbReference>
<dbReference type="InterPro" id="IPR039426">
    <property type="entry name" value="TonB-dep_rcpt-like"/>
</dbReference>
<keyword evidence="5 12" id="KW-0732">Signal</keyword>
<comment type="subcellular location">
    <subcellularLocation>
        <location evidence="1 10">Cell outer membrane</location>
        <topology evidence="1 10">Multi-pass membrane protein</topology>
    </subcellularLocation>
</comment>
<evidence type="ECO:0000256" key="2">
    <source>
        <dbReference type="ARBA" id="ARBA00022448"/>
    </source>
</evidence>
<keyword evidence="8" id="KW-0675">Receptor</keyword>
<dbReference type="PROSITE" id="PS52016">
    <property type="entry name" value="TONB_DEPENDENT_REC_3"/>
    <property type="match status" value="1"/>
</dbReference>
<dbReference type="InterPro" id="IPR000531">
    <property type="entry name" value="Beta-barrel_TonB"/>
</dbReference>
<dbReference type="InterPro" id="IPR023997">
    <property type="entry name" value="TonB-dep_OMP_SusC/RagA_CS"/>
</dbReference>
<comment type="similarity">
    <text evidence="10 11">Belongs to the TonB-dependent receptor family.</text>
</comment>
<evidence type="ECO:0000256" key="5">
    <source>
        <dbReference type="ARBA" id="ARBA00022729"/>
    </source>
</evidence>
<dbReference type="InterPro" id="IPR012910">
    <property type="entry name" value="Plug_dom"/>
</dbReference>
<dbReference type="EMBL" id="FNDW01000010">
    <property type="protein sequence ID" value="SDI59289.1"/>
    <property type="molecule type" value="Genomic_DNA"/>
</dbReference>
<evidence type="ECO:0000256" key="6">
    <source>
        <dbReference type="ARBA" id="ARBA00023077"/>
    </source>
</evidence>
<dbReference type="GO" id="GO:0044718">
    <property type="term" value="P:siderophore transmembrane transport"/>
    <property type="evidence" value="ECO:0007669"/>
    <property type="project" value="TreeGrafter"/>
</dbReference>
<organism evidence="15 16">
    <name type="scientific">Chryseobacterium taeanense</name>
    <dbReference type="NCBI Taxonomy" id="311334"/>
    <lineage>
        <taxon>Bacteria</taxon>
        <taxon>Pseudomonadati</taxon>
        <taxon>Bacteroidota</taxon>
        <taxon>Flavobacteriia</taxon>
        <taxon>Flavobacteriales</taxon>
        <taxon>Weeksellaceae</taxon>
        <taxon>Chryseobacterium group</taxon>
        <taxon>Chryseobacterium</taxon>
    </lineage>
</organism>
<dbReference type="Pfam" id="PF07715">
    <property type="entry name" value="Plug"/>
    <property type="match status" value="1"/>
</dbReference>
<keyword evidence="7 10" id="KW-0472">Membrane</keyword>
<evidence type="ECO:0000313" key="15">
    <source>
        <dbReference type="EMBL" id="SDI59289.1"/>
    </source>
</evidence>
<dbReference type="Gene3D" id="2.170.130.10">
    <property type="entry name" value="TonB-dependent receptor, plug domain"/>
    <property type="match status" value="1"/>
</dbReference>
<dbReference type="GO" id="GO:0015344">
    <property type="term" value="F:siderophore uptake transmembrane transporter activity"/>
    <property type="evidence" value="ECO:0007669"/>
    <property type="project" value="TreeGrafter"/>
</dbReference>
<dbReference type="OrthoDB" id="9768177at2"/>
<protein>
    <submittedName>
        <fullName evidence="15">TonB-linked outer membrane protein, SusC/RagA family</fullName>
    </submittedName>
</protein>
<evidence type="ECO:0000256" key="7">
    <source>
        <dbReference type="ARBA" id="ARBA00023136"/>
    </source>
</evidence>
<accession>A0A1G8LUB7</accession>
<feature type="signal peptide" evidence="12">
    <location>
        <begin position="1"/>
        <end position="22"/>
    </location>
</feature>
<feature type="domain" description="TonB-dependent receptor plug" evidence="14">
    <location>
        <begin position="52"/>
        <end position="181"/>
    </location>
</feature>
<evidence type="ECO:0000256" key="9">
    <source>
        <dbReference type="ARBA" id="ARBA00023237"/>
    </source>
</evidence>
<evidence type="ECO:0000256" key="8">
    <source>
        <dbReference type="ARBA" id="ARBA00023170"/>
    </source>
</evidence>
<dbReference type="SUPFAM" id="SSF56935">
    <property type="entry name" value="Porins"/>
    <property type="match status" value="1"/>
</dbReference>
<dbReference type="GO" id="GO:0009279">
    <property type="term" value="C:cell outer membrane"/>
    <property type="evidence" value="ECO:0007669"/>
    <property type="project" value="UniProtKB-SubCell"/>
</dbReference>
<evidence type="ECO:0000256" key="1">
    <source>
        <dbReference type="ARBA" id="ARBA00004571"/>
    </source>
</evidence>
<dbReference type="Pfam" id="PF00593">
    <property type="entry name" value="TonB_dep_Rec_b-barrel"/>
    <property type="match status" value="1"/>
</dbReference>
<feature type="chain" id="PRO_5011689874" evidence="12">
    <location>
        <begin position="23"/>
        <end position="993"/>
    </location>
</feature>